<name>A0AAD9P6M4_RIDPI</name>
<dbReference type="PANTHER" id="PTHR16071:SF2">
    <property type="entry name" value="FIGNL1-INTERACTING REGULATOR OF RECOMBINATION AND MITOSIS"/>
    <property type="match status" value="1"/>
</dbReference>
<dbReference type="AlphaFoldDB" id="A0AAD9P6M4"/>
<evidence type="ECO:0000313" key="1">
    <source>
        <dbReference type="EMBL" id="KAK2189109.1"/>
    </source>
</evidence>
<dbReference type="EMBL" id="JAODUO010000114">
    <property type="protein sequence ID" value="KAK2189109.1"/>
    <property type="molecule type" value="Genomic_DNA"/>
</dbReference>
<organism evidence="1 2">
    <name type="scientific">Ridgeia piscesae</name>
    <name type="common">Tubeworm</name>
    <dbReference type="NCBI Taxonomy" id="27915"/>
    <lineage>
        <taxon>Eukaryota</taxon>
        <taxon>Metazoa</taxon>
        <taxon>Spiralia</taxon>
        <taxon>Lophotrochozoa</taxon>
        <taxon>Annelida</taxon>
        <taxon>Polychaeta</taxon>
        <taxon>Sedentaria</taxon>
        <taxon>Canalipalpata</taxon>
        <taxon>Sabellida</taxon>
        <taxon>Siboglinidae</taxon>
        <taxon>Ridgeia</taxon>
    </lineage>
</organism>
<evidence type="ECO:0000313" key="2">
    <source>
        <dbReference type="Proteomes" id="UP001209878"/>
    </source>
</evidence>
<proteinExistence type="predicted"/>
<dbReference type="PANTHER" id="PTHR16071">
    <property type="entry name" value="CHROMOSOME 1 OPEN READING FRAME 112"/>
    <property type="match status" value="1"/>
</dbReference>
<dbReference type="Proteomes" id="UP001209878">
    <property type="component" value="Unassembled WGS sequence"/>
</dbReference>
<reference evidence="1" key="1">
    <citation type="journal article" date="2023" name="Mol. Biol. Evol.">
        <title>Third-Generation Sequencing Reveals the Adaptive Role of the Epigenome in Three Deep-Sea Polychaetes.</title>
        <authorList>
            <person name="Perez M."/>
            <person name="Aroh O."/>
            <person name="Sun Y."/>
            <person name="Lan Y."/>
            <person name="Juniper S.K."/>
            <person name="Young C.R."/>
            <person name="Angers B."/>
            <person name="Qian P.Y."/>
        </authorList>
    </citation>
    <scope>NUCLEOTIDE SEQUENCE</scope>
    <source>
        <strain evidence="1">R07B-5</strain>
    </source>
</reference>
<accession>A0AAD9P6M4</accession>
<gene>
    <name evidence="1" type="ORF">NP493_115g09011</name>
</gene>
<protein>
    <submittedName>
        <fullName evidence="1">Uncharacterized protein</fullName>
    </submittedName>
</protein>
<sequence length="754" mass="85664">MSQRLSQTTLLDEVSRWDRQTCQQRLDDILPQLIVSFNKFNSVFWSHQNFALCLFVHPFHVRIIFILDVLQVLFQAVLPAVSTDRLEECILSKVSGKVTEQFENILGRLLDATSMQLESVLADLQESGTIYKELLGSVSQQLSALFRKAHSLQMEFISLIDKVIISSSQTDLQDMCAVIHGICDLSDIATRLDVKGEHFRWLCRYKEQLCDWLDIGRMLRSLCRDMCASYCYTTSMTSHCPQGTEDQEEEKLFRKNVKILGFQMKVLVTLVKEFKDYLGSCVPQLCYTFSRIPPCLLAAPLRRDHIEDIERHVSVGVQPLMSYLIPNRHFMRCLTATERDSELHLPQLLALISVAGMVGKYPDDVRSLWIEPKKTSSEDTPELPLMTAIFSTLTQCMFFSSLGLIKETCLLENLFSQRLHSALLASDIWCFLARTGTAEQCHLQCVFLAKLHITVSPSPSSQCCHLAALVRRIVKLLTPEHQDEFISLFTVSPKTLSLWSVVSVSDLDVSLRHQVTGDIVTVCTQVIHVWCHMSTRTVDDAIMLENAVSCLTNLFQSDSVADYTDTKQRKNIVETSHDAWQTLSMTFVVRSPVLQNVVSSLFSLAAYILSDLDNKHVLQLVKNASACLCHGVRDHVKLAILCFLEHLGAKTLPPTFEFAEVTRHESVVPECLHGNEHVQKLVVHYLNQIPAKRFKADSIAETEERDVKYRTILSQLQVTMDKLSESASDLPPLPQWVREELEDIHAQMTTLMRK</sequence>
<dbReference type="InterPro" id="IPR027902">
    <property type="entry name" value="DUF4487"/>
</dbReference>
<keyword evidence="2" id="KW-1185">Reference proteome</keyword>
<comment type="caution">
    <text evidence="1">The sequence shown here is derived from an EMBL/GenBank/DDBJ whole genome shotgun (WGS) entry which is preliminary data.</text>
</comment>
<dbReference type="Pfam" id="PF14868">
    <property type="entry name" value="DUF4487"/>
    <property type="match status" value="2"/>
</dbReference>